<keyword evidence="1" id="KW-0732">Signal</keyword>
<dbReference type="EMBL" id="UINC01043225">
    <property type="protein sequence ID" value="SVB46964.1"/>
    <property type="molecule type" value="Genomic_DNA"/>
</dbReference>
<dbReference type="AlphaFoldDB" id="A0A382EA47"/>
<evidence type="ECO:0000259" key="2">
    <source>
        <dbReference type="Pfam" id="PF10342"/>
    </source>
</evidence>
<accession>A0A382EA47</accession>
<organism evidence="3">
    <name type="scientific">marine metagenome</name>
    <dbReference type="NCBI Taxonomy" id="408172"/>
    <lineage>
        <taxon>unclassified sequences</taxon>
        <taxon>metagenomes</taxon>
        <taxon>ecological metagenomes</taxon>
    </lineage>
</organism>
<reference evidence="3" key="1">
    <citation type="submission" date="2018-05" db="EMBL/GenBank/DDBJ databases">
        <authorList>
            <person name="Lanie J.A."/>
            <person name="Ng W.-L."/>
            <person name="Kazmierczak K.M."/>
            <person name="Andrzejewski T.M."/>
            <person name="Davidsen T.M."/>
            <person name="Wayne K.J."/>
            <person name="Tettelin H."/>
            <person name="Glass J.I."/>
            <person name="Rusch D."/>
            <person name="Podicherti R."/>
            <person name="Tsui H.-C.T."/>
            <person name="Winkler M.E."/>
        </authorList>
    </citation>
    <scope>NUCLEOTIDE SEQUENCE</scope>
</reference>
<feature type="non-terminal residue" evidence="3">
    <location>
        <position position="1"/>
    </location>
</feature>
<feature type="non-terminal residue" evidence="3">
    <location>
        <position position="294"/>
    </location>
</feature>
<sequence>MMKRLFSYSLVVLLGLAFVIPSTSSLSAGTLKVTTPNGGNKWKTGKKYAIKWVKGNAGGTVKIQLLKSGKHYKWVSKKTKNDGKHTWKIPSALKAGKTYKIKITSRTDKTVNDATDKNFTIFAANPVSDDNYTYNGKRYYAKSTGGVKNGIRLSKVHKRSKKSRGSVKFIVFTQKCVYGNSSALHDDDCDQGIRRSQLEQYDELPVNRDLEYRFSVKKPYKQYPGLGGDYYIIFFEIKPMGVDALSGGDDLPTVPTFRLILDGKTNKFRSAISLRNHSYSDVEPLDINKDIGKL</sequence>
<protein>
    <recommendedName>
        <fullName evidence="2">Yeast cell wall synthesis Kre9/Knh1-like N-terminal domain-containing protein</fullName>
    </recommendedName>
</protein>
<dbReference type="Pfam" id="PF10342">
    <property type="entry name" value="Kre9_KNH"/>
    <property type="match status" value="1"/>
</dbReference>
<gene>
    <name evidence="3" type="ORF">METZ01_LOCUS199818</name>
</gene>
<evidence type="ECO:0000313" key="3">
    <source>
        <dbReference type="EMBL" id="SVB46964.1"/>
    </source>
</evidence>
<feature type="domain" description="Yeast cell wall synthesis Kre9/Knh1-like N-terminal" evidence="2">
    <location>
        <begin position="35"/>
        <end position="110"/>
    </location>
</feature>
<dbReference type="InterPro" id="IPR018466">
    <property type="entry name" value="Kre9/Knh1-like_N"/>
</dbReference>
<evidence type="ECO:0000256" key="1">
    <source>
        <dbReference type="ARBA" id="ARBA00022729"/>
    </source>
</evidence>
<name>A0A382EA47_9ZZZZ</name>
<proteinExistence type="predicted"/>